<dbReference type="AlphaFoldDB" id="A0A2G9YID0"/>
<protein>
    <submittedName>
        <fullName evidence="2">NGG1p interacting factor NIF3</fullName>
    </submittedName>
</protein>
<evidence type="ECO:0000256" key="1">
    <source>
        <dbReference type="PIRSR" id="PIRSR602678-1"/>
    </source>
</evidence>
<evidence type="ECO:0000313" key="3">
    <source>
        <dbReference type="Proteomes" id="UP000231292"/>
    </source>
</evidence>
<proteinExistence type="predicted"/>
<accession>A0A2G9YID0</accession>
<feature type="binding site" evidence="1">
    <location>
        <position position="256"/>
    </location>
    <ligand>
        <name>a divalent metal cation</name>
        <dbReference type="ChEBI" id="CHEBI:60240"/>
        <label>1</label>
    </ligand>
</feature>
<reference evidence="2 3" key="1">
    <citation type="submission" date="2017-09" db="EMBL/GenBank/DDBJ databases">
        <title>Depth-based differentiation of microbial function through sediment-hosted aquifers and enrichment of novel symbionts in the deep terrestrial subsurface.</title>
        <authorList>
            <person name="Probst A.J."/>
            <person name="Ladd B."/>
            <person name="Jarett J.K."/>
            <person name="Geller-Mcgrath D.E."/>
            <person name="Sieber C.M."/>
            <person name="Emerson J.B."/>
            <person name="Anantharaman K."/>
            <person name="Thomas B.C."/>
            <person name="Malmstrom R."/>
            <person name="Stieglmeier M."/>
            <person name="Klingl A."/>
            <person name="Woyke T."/>
            <person name="Ryan C.M."/>
            <person name="Banfield J.F."/>
        </authorList>
    </citation>
    <scope>NUCLEOTIDE SEQUENCE [LARGE SCALE GENOMIC DNA]</scope>
    <source>
        <strain evidence="2">CG23_combo_of_CG06-09_8_20_14_all_41_10</strain>
    </source>
</reference>
<dbReference type="InterPro" id="IPR036069">
    <property type="entry name" value="DUF34/NIF3_sf"/>
</dbReference>
<sequence>MKLGHLYNLVVKFGSQRDPRKNKKAIKFYPDSAILYGDPDTEVKKVLVGIDIEVGEILLADKLRADRGLDLVISHHPEGRAYALLHDVMWLQLDVLKQVGVSSVVAHKLLEERIREVERKILPQNHTRAVDAARIINMPFINMHTPADNHVFVFLKKLMRDRKPKKVGDIVDILSEIPEYKEAVRNRTGGPRILLGSSKREAGKILFEMTGGTEGSKDVFDKLYKAGVRTLVSMHLSEEHLKKAKEANLNVVIAGHISSDSLGLNLLLDRIEAEERFDIISCSGFKRIRRIH</sequence>
<dbReference type="SUPFAM" id="SSF102705">
    <property type="entry name" value="NIF3 (NGG1p interacting factor 3)-like"/>
    <property type="match status" value="1"/>
</dbReference>
<keyword evidence="1" id="KW-0479">Metal-binding</keyword>
<gene>
    <name evidence="2" type="ORF">COX41_05640</name>
</gene>
<feature type="binding site" evidence="1">
    <location>
        <position position="131"/>
    </location>
    <ligand>
        <name>a divalent metal cation</name>
        <dbReference type="ChEBI" id="CHEBI:60240"/>
        <label>1</label>
    </ligand>
</feature>
<dbReference type="Gene3D" id="3.40.1390.30">
    <property type="entry name" value="NIF3 (NGG1p interacting factor 3)-like"/>
    <property type="match status" value="2"/>
</dbReference>
<name>A0A2G9YID0_9BACT</name>
<comment type="caution">
    <text evidence="2">The sequence shown here is derived from an EMBL/GenBank/DDBJ whole genome shotgun (WGS) entry which is preliminary data.</text>
</comment>
<dbReference type="EMBL" id="PCRK01000145">
    <property type="protein sequence ID" value="PIP18922.1"/>
    <property type="molecule type" value="Genomic_DNA"/>
</dbReference>
<dbReference type="Proteomes" id="UP000231292">
    <property type="component" value="Unassembled WGS sequence"/>
</dbReference>
<evidence type="ECO:0000313" key="2">
    <source>
        <dbReference type="EMBL" id="PIP18922.1"/>
    </source>
</evidence>
<organism evidence="2 3">
    <name type="scientific">Candidatus Sherwoodlollariibacterium unditelluris</name>
    <dbReference type="NCBI Taxonomy" id="1974757"/>
    <lineage>
        <taxon>Bacteria</taxon>
        <taxon>Pseudomonadati</taxon>
        <taxon>Candidatus Omnitrophota</taxon>
        <taxon>Candidatus Sherwoodlollariibacterium</taxon>
    </lineage>
</organism>